<dbReference type="SUPFAM" id="SSF88723">
    <property type="entry name" value="PIN domain-like"/>
    <property type="match status" value="1"/>
</dbReference>
<reference evidence="2" key="1">
    <citation type="journal article" date="2014" name="Int. J. Syst. Evol. Microbiol.">
        <title>Complete genome sequence of Corynebacterium casei LMG S-19264T (=DSM 44701T), isolated from a smear-ripened cheese.</title>
        <authorList>
            <consortium name="US DOE Joint Genome Institute (JGI-PGF)"/>
            <person name="Walter F."/>
            <person name="Albersmeier A."/>
            <person name="Kalinowski J."/>
            <person name="Ruckert C."/>
        </authorList>
    </citation>
    <scope>NUCLEOTIDE SEQUENCE</scope>
    <source>
        <strain evidence="2">CGMCC 1.15958</strain>
    </source>
</reference>
<dbReference type="NCBIfam" id="TIGR00305">
    <property type="entry name" value="putative toxin-antitoxin system toxin component, PIN family"/>
    <property type="match status" value="1"/>
</dbReference>
<comment type="caution">
    <text evidence="2">The sequence shown here is derived from an EMBL/GenBank/DDBJ whole genome shotgun (WGS) entry which is preliminary data.</text>
</comment>
<accession>A0A917DZ09</accession>
<name>A0A917DZ09_9BACT</name>
<proteinExistence type="predicted"/>
<dbReference type="Proteomes" id="UP000609064">
    <property type="component" value="Unassembled WGS sequence"/>
</dbReference>
<reference evidence="2" key="2">
    <citation type="submission" date="2020-09" db="EMBL/GenBank/DDBJ databases">
        <authorList>
            <person name="Sun Q."/>
            <person name="Zhou Y."/>
        </authorList>
    </citation>
    <scope>NUCLEOTIDE SEQUENCE</scope>
    <source>
        <strain evidence="2">CGMCC 1.15958</strain>
    </source>
</reference>
<dbReference type="PANTHER" id="PTHR34610:SF3">
    <property type="entry name" value="SSL7007 PROTEIN"/>
    <property type="match status" value="1"/>
</dbReference>
<protein>
    <recommendedName>
        <fullName evidence="1">PIN domain-containing protein</fullName>
    </recommendedName>
</protein>
<dbReference type="EMBL" id="BMKK01000019">
    <property type="protein sequence ID" value="GGD82022.1"/>
    <property type="molecule type" value="Genomic_DNA"/>
</dbReference>
<organism evidence="2 3">
    <name type="scientific">Emticicia aquatilis</name>
    <dbReference type="NCBI Taxonomy" id="1537369"/>
    <lineage>
        <taxon>Bacteria</taxon>
        <taxon>Pseudomonadati</taxon>
        <taxon>Bacteroidota</taxon>
        <taxon>Cytophagia</taxon>
        <taxon>Cytophagales</taxon>
        <taxon>Leadbetterellaceae</taxon>
        <taxon>Emticicia</taxon>
    </lineage>
</organism>
<dbReference type="Pfam" id="PF13470">
    <property type="entry name" value="PIN_3"/>
    <property type="match status" value="1"/>
</dbReference>
<evidence type="ECO:0000313" key="2">
    <source>
        <dbReference type="EMBL" id="GGD82022.1"/>
    </source>
</evidence>
<keyword evidence="3" id="KW-1185">Reference proteome</keyword>
<dbReference type="InterPro" id="IPR002850">
    <property type="entry name" value="PIN_toxin-like"/>
</dbReference>
<dbReference type="AlphaFoldDB" id="A0A917DZ09"/>
<dbReference type="SMART" id="SM00670">
    <property type="entry name" value="PINc"/>
    <property type="match status" value="1"/>
</dbReference>
<evidence type="ECO:0000259" key="1">
    <source>
        <dbReference type="SMART" id="SM00670"/>
    </source>
</evidence>
<dbReference type="InterPro" id="IPR029060">
    <property type="entry name" value="PIN-like_dom_sf"/>
</dbReference>
<dbReference type="InterPro" id="IPR002716">
    <property type="entry name" value="PIN_dom"/>
</dbReference>
<sequence>MRVVIDTNCLIASIPANGDYFWLYLAFRNKEFTWVVSTEILQEYEEKLSEFYSPETADVVLKILLTSPNTELAVPYFRLGLIINDPDDNKFSDLAISTNAHYLVSNDKHFDVFKKIDFPPLNVVKLNEFKQILNK</sequence>
<gene>
    <name evidence="2" type="ORF">GCM10011514_52650</name>
</gene>
<dbReference type="RefSeq" id="WP_188771203.1">
    <property type="nucleotide sequence ID" value="NZ_BMKK01000019.1"/>
</dbReference>
<dbReference type="PANTHER" id="PTHR34610">
    <property type="entry name" value="SSL7007 PROTEIN"/>
    <property type="match status" value="1"/>
</dbReference>
<feature type="domain" description="PIN" evidence="1">
    <location>
        <begin position="1"/>
        <end position="112"/>
    </location>
</feature>
<evidence type="ECO:0000313" key="3">
    <source>
        <dbReference type="Proteomes" id="UP000609064"/>
    </source>
</evidence>